<dbReference type="Gene3D" id="3.55.50.30">
    <property type="match status" value="1"/>
</dbReference>
<sequence>MDIEQGKLLRKFLEGQCTDSEQQQVKALLDTPEGKSIMQELMEEQDLRAGLYALPGADERDLDRKVEDWKNQVHERIVADEKKGAHPVVRKLRFLRNAAVWAGILFAGGVAAWKVRETIFTEQATVYIKKENQRGIPVRYILPDSTSVYLAAGSTLRYPEDYPQSGRDVELQGAAFFDVKQDEAHPFIIHTGDVQTRVLGTSFRVSNFEGEPLEVAVATGKVGVSAQAGKAQHELAVLTPGLKMSYDRATAKAITGKVDIGGLDQWKSGEMVFDEQPLGLVAHELQRRFGITVVCKDPEAAAYRVSGTFAATEPVEKVLKMLSILGKFRYEARGDSTYHLYKTK</sequence>
<reference evidence="4" key="1">
    <citation type="submission" date="2018-11" db="EMBL/GenBank/DDBJ databases">
        <title>Chitinophaga lutea sp.nov., isolate from arsenic contaminated soil.</title>
        <authorList>
            <person name="Zong Y."/>
        </authorList>
    </citation>
    <scope>NUCLEOTIDE SEQUENCE [LARGE SCALE GENOMIC DNA]</scope>
    <source>
        <strain evidence="4">YLT18</strain>
    </source>
</reference>
<comment type="caution">
    <text evidence="3">The sequence shown here is derived from an EMBL/GenBank/DDBJ whole genome shotgun (WGS) entry which is preliminary data.</text>
</comment>
<dbReference type="Pfam" id="PF16344">
    <property type="entry name" value="FecR_C"/>
    <property type="match status" value="1"/>
</dbReference>
<dbReference type="Gene3D" id="2.60.120.1440">
    <property type="match status" value="1"/>
</dbReference>
<dbReference type="PANTHER" id="PTHR30273:SF2">
    <property type="entry name" value="PROTEIN FECR"/>
    <property type="match status" value="1"/>
</dbReference>
<evidence type="ECO:0000313" key="4">
    <source>
        <dbReference type="Proteomes" id="UP000279089"/>
    </source>
</evidence>
<feature type="domain" description="Protein FecR C-terminal" evidence="2">
    <location>
        <begin position="271"/>
        <end position="336"/>
    </location>
</feature>
<dbReference type="InterPro" id="IPR032508">
    <property type="entry name" value="FecR_C"/>
</dbReference>
<evidence type="ECO:0000259" key="1">
    <source>
        <dbReference type="Pfam" id="PF04773"/>
    </source>
</evidence>
<dbReference type="PANTHER" id="PTHR30273">
    <property type="entry name" value="PERIPLASMIC SIGNAL SENSOR AND SIGMA FACTOR ACTIVATOR FECR-RELATED"/>
    <property type="match status" value="1"/>
</dbReference>
<accession>A0A3N4MF97</accession>
<dbReference type="EMBL" id="RMBX01000003">
    <property type="protein sequence ID" value="RPD42065.1"/>
    <property type="molecule type" value="Genomic_DNA"/>
</dbReference>
<dbReference type="Proteomes" id="UP000279089">
    <property type="component" value="Unassembled WGS sequence"/>
</dbReference>
<dbReference type="AlphaFoldDB" id="A0A3N4MF97"/>
<evidence type="ECO:0000259" key="2">
    <source>
        <dbReference type="Pfam" id="PF16344"/>
    </source>
</evidence>
<dbReference type="InterPro" id="IPR006860">
    <property type="entry name" value="FecR"/>
</dbReference>
<dbReference type="RefSeq" id="WP_120515040.1">
    <property type="nucleotide sequence ID" value="NZ_QXZY01000002.1"/>
</dbReference>
<organism evidence="3 4">
    <name type="scientific">Chitinophaga barathri</name>
    <dbReference type="NCBI Taxonomy" id="1647451"/>
    <lineage>
        <taxon>Bacteria</taxon>
        <taxon>Pseudomonadati</taxon>
        <taxon>Bacteroidota</taxon>
        <taxon>Chitinophagia</taxon>
        <taxon>Chitinophagales</taxon>
        <taxon>Chitinophagaceae</taxon>
        <taxon>Chitinophaga</taxon>
    </lineage>
</organism>
<keyword evidence="4" id="KW-1185">Reference proteome</keyword>
<dbReference type="GO" id="GO:0016989">
    <property type="term" value="F:sigma factor antagonist activity"/>
    <property type="evidence" value="ECO:0007669"/>
    <property type="project" value="TreeGrafter"/>
</dbReference>
<feature type="domain" description="FecR protein" evidence="1">
    <location>
        <begin position="140"/>
        <end position="222"/>
    </location>
</feature>
<dbReference type="InterPro" id="IPR012373">
    <property type="entry name" value="Ferrdict_sens_TM"/>
</dbReference>
<evidence type="ECO:0000313" key="3">
    <source>
        <dbReference type="EMBL" id="RPD42065.1"/>
    </source>
</evidence>
<dbReference type="PIRSF" id="PIRSF018266">
    <property type="entry name" value="FecR"/>
    <property type="match status" value="1"/>
</dbReference>
<name>A0A3N4MF97_9BACT</name>
<gene>
    <name evidence="3" type="ORF">EG028_07900</name>
</gene>
<dbReference type="OrthoDB" id="1119382at2"/>
<dbReference type="Pfam" id="PF04773">
    <property type="entry name" value="FecR"/>
    <property type="match status" value="1"/>
</dbReference>
<protein>
    <submittedName>
        <fullName evidence="3">DUF4974 domain-containing protein</fullName>
    </submittedName>
</protein>
<proteinExistence type="predicted"/>